<protein>
    <recommendedName>
        <fullName evidence="8">Polysaccharide biosynthesis domain-containing protein</fullName>
    </recommendedName>
</protein>
<reference evidence="6 7" key="1">
    <citation type="submission" date="2023-01" db="EMBL/GenBank/DDBJ databases">
        <title>Genomes from the Australian National Cyanobacteria Reference Collection.</title>
        <authorList>
            <person name="Willis A."/>
            <person name="Lee E.M.F."/>
        </authorList>
    </citation>
    <scope>NUCLEOTIDE SEQUENCE [LARGE SCALE GENOMIC DNA]</scope>
    <source>
        <strain evidence="6 7">CS-1033</strain>
    </source>
</reference>
<comment type="caution">
    <text evidence="6">The sequence shown here is derived from an EMBL/GenBank/DDBJ whole genome shotgun (WGS) entry which is preliminary data.</text>
</comment>
<dbReference type="Pfam" id="PF21729">
    <property type="entry name" value="IRX15_IRX15L_GXM"/>
    <property type="match status" value="1"/>
</dbReference>
<accession>A0ABT5AUW9</accession>
<proteinExistence type="predicted"/>
<evidence type="ECO:0000256" key="4">
    <source>
        <dbReference type="ARBA" id="ARBA00022989"/>
    </source>
</evidence>
<keyword evidence="3" id="KW-0812">Transmembrane</keyword>
<evidence type="ECO:0000256" key="1">
    <source>
        <dbReference type="ARBA" id="ARBA00004167"/>
    </source>
</evidence>
<dbReference type="Proteomes" id="UP001212499">
    <property type="component" value="Unassembled WGS sequence"/>
</dbReference>
<evidence type="ECO:0000256" key="5">
    <source>
        <dbReference type="ARBA" id="ARBA00023136"/>
    </source>
</evidence>
<evidence type="ECO:0000256" key="3">
    <source>
        <dbReference type="ARBA" id="ARBA00022692"/>
    </source>
</evidence>
<dbReference type="InterPro" id="IPR006514">
    <property type="entry name" value="IRX15/GXM/AGM"/>
</dbReference>
<keyword evidence="4" id="KW-1133">Transmembrane helix</keyword>
<sequence length="199" mass="23411">MPIASHFPYPYFLEKMRSFCKIQLSVEELKLIADVVKHKERKNSKVRFLIFGTGHDSKFWYLLNKKGETLFVEDNLEWVEIAKSIYPYLNILPVSYGTFRAEWQKLLLNPNCLREQLPDFLLNKDWDVILVDAPDGSSDSAPGRMKSIFWSSILASQNTDVFVHDCNREVEKNYCDRFLGIDNINATVQRLRWYKINHN</sequence>
<dbReference type="PANTHER" id="PTHR31444">
    <property type="entry name" value="OS11G0490100 PROTEIN"/>
    <property type="match status" value="1"/>
</dbReference>
<evidence type="ECO:0000313" key="6">
    <source>
        <dbReference type="EMBL" id="MDB9541113.1"/>
    </source>
</evidence>
<comment type="subcellular location">
    <subcellularLocation>
        <location evidence="2">Endomembrane system</location>
    </subcellularLocation>
    <subcellularLocation>
        <location evidence="1">Membrane</location>
        <topology evidence="1">Single-pass membrane protein</topology>
    </subcellularLocation>
</comment>
<evidence type="ECO:0000256" key="2">
    <source>
        <dbReference type="ARBA" id="ARBA00004308"/>
    </source>
</evidence>
<name>A0ABT5AUW9_9CYAN</name>
<evidence type="ECO:0000313" key="7">
    <source>
        <dbReference type="Proteomes" id="UP001212499"/>
    </source>
</evidence>
<gene>
    <name evidence="6" type="ORF">PN457_15850</name>
</gene>
<keyword evidence="7" id="KW-1185">Reference proteome</keyword>
<dbReference type="EMBL" id="JAQMUH010000183">
    <property type="protein sequence ID" value="MDB9541113.1"/>
    <property type="molecule type" value="Genomic_DNA"/>
</dbReference>
<evidence type="ECO:0008006" key="8">
    <source>
        <dbReference type="Google" id="ProtNLM"/>
    </source>
</evidence>
<organism evidence="6 7">
    <name type="scientific">Anabaenopsis arnoldii</name>
    <dbReference type="NCBI Taxonomy" id="2152938"/>
    <lineage>
        <taxon>Bacteria</taxon>
        <taxon>Bacillati</taxon>
        <taxon>Cyanobacteriota</taxon>
        <taxon>Cyanophyceae</taxon>
        <taxon>Nostocales</taxon>
        <taxon>Nodulariaceae</taxon>
        <taxon>Anabaenopsis</taxon>
    </lineage>
</organism>
<keyword evidence="5" id="KW-0472">Membrane</keyword>